<comment type="similarity">
    <text evidence="2">Belongs to the FAH family.</text>
</comment>
<gene>
    <name evidence="5" type="ORF">H9K76_08025</name>
</gene>
<organism evidence="5 6">
    <name type="scientific">Diaphorobacter ruginosibacter</name>
    <dbReference type="NCBI Taxonomy" id="1715720"/>
    <lineage>
        <taxon>Bacteria</taxon>
        <taxon>Pseudomonadati</taxon>
        <taxon>Pseudomonadota</taxon>
        <taxon>Betaproteobacteria</taxon>
        <taxon>Burkholderiales</taxon>
        <taxon>Comamonadaceae</taxon>
        <taxon>Diaphorobacter</taxon>
    </lineage>
</organism>
<feature type="domain" description="Fumarylacetoacetase-like C-terminal" evidence="4">
    <location>
        <begin position="16"/>
        <end position="219"/>
    </location>
</feature>
<accession>A0A7G9RT22</accession>
<dbReference type="InterPro" id="IPR051121">
    <property type="entry name" value="FAH"/>
</dbReference>
<dbReference type="GO" id="GO:0016787">
    <property type="term" value="F:hydrolase activity"/>
    <property type="evidence" value="ECO:0007669"/>
    <property type="project" value="UniProtKB-KW"/>
</dbReference>
<dbReference type="AlphaFoldDB" id="A0A7G9RT22"/>
<sequence length="225" mass="23989">MQLQHPILGDGRPLGTVYGALLNDRATVERLEPQFDSAPYKAAPKAPVLYIKSRNTLVPSGAVVQIPAEPGEVRIDATIGLVIGRTATRVSVDQAMEHVAGFVVVSDVTLPHENYYRPAVVQRNRDGFCPVSAVLRSQPGFDIDNATLSVSINGQRAYERSFATLVRPAAQLVADVTEFMTLSEGDVLLLGPGEGSPVARPGDQVRITVPGLGELSHGVAKETQA</sequence>
<dbReference type="EMBL" id="CP060714">
    <property type="protein sequence ID" value="QNN58747.1"/>
    <property type="molecule type" value="Genomic_DNA"/>
</dbReference>
<keyword evidence="3" id="KW-0479">Metal-binding</keyword>
<dbReference type="SUPFAM" id="SSF56529">
    <property type="entry name" value="FAH"/>
    <property type="match status" value="1"/>
</dbReference>
<evidence type="ECO:0000313" key="5">
    <source>
        <dbReference type="EMBL" id="QNN58747.1"/>
    </source>
</evidence>
<evidence type="ECO:0000256" key="1">
    <source>
        <dbReference type="ARBA" id="ARBA00001946"/>
    </source>
</evidence>
<evidence type="ECO:0000256" key="2">
    <source>
        <dbReference type="ARBA" id="ARBA00010211"/>
    </source>
</evidence>
<dbReference type="PANTHER" id="PTHR42796">
    <property type="entry name" value="FUMARYLACETOACETATE HYDROLASE DOMAIN-CONTAINING PROTEIN 2A-RELATED"/>
    <property type="match status" value="1"/>
</dbReference>
<evidence type="ECO:0000256" key="3">
    <source>
        <dbReference type="ARBA" id="ARBA00022723"/>
    </source>
</evidence>
<comment type="cofactor">
    <cofactor evidence="1">
        <name>Mg(2+)</name>
        <dbReference type="ChEBI" id="CHEBI:18420"/>
    </cofactor>
</comment>
<proteinExistence type="inferred from homology"/>
<dbReference type="InterPro" id="IPR036663">
    <property type="entry name" value="Fumarylacetoacetase_C_sf"/>
</dbReference>
<dbReference type="GO" id="GO:0046872">
    <property type="term" value="F:metal ion binding"/>
    <property type="evidence" value="ECO:0007669"/>
    <property type="project" value="UniProtKB-KW"/>
</dbReference>
<evidence type="ECO:0000259" key="4">
    <source>
        <dbReference type="Pfam" id="PF01557"/>
    </source>
</evidence>
<dbReference type="Proteomes" id="UP000515811">
    <property type="component" value="Chromosome"/>
</dbReference>
<evidence type="ECO:0000313" key="6">
    <source>
        <dbReference type="Proteomes" id="UP000515811"/>
    </source>
</evidence>
<dbReference type="Pfam" id="PF01557">
    <property type="entry name" value="FAA_hydrolase"/>
    <property type="match status" value="1"/>
</dbReference>
<dbReference type="KEGG" id="drg:H9K76_08025"/>
<keyword evidence="5" id="KW-0378">Hydrolase</keyword>
<dbReference type="Gene3D" id="3.90.850.10">
    <property type="entry name" value="Fumarylacetoacetase-like, C-terminal domain"/>
    <property type="match status" value="1"/>
</dbReference>
<dbReference type="GO" id="GO:0044281">
    <property type="term" value="P:small molecule metabolic process"/>
    <property type="evidence" value="ECO:0007669"/>
    <property type="project" value="UniProtKB-ARBA"/>
</dbReference>
<dbReference type="InterPro" id="IPR011234">
    <property type="entry name" value="Fumarylacetoacetase-like_C"/>
</dbReference>
<protein>
    <submittedName>
        <fullName evidence="5">Fumarylacetoacetate hydrolase family protein</fullName>
    </submittedName>
</protein>
<dbReference type="RefSeq" id="WP_187599385.1">
    <property type="nucleotide sequence ID" value="NZ_CP060714.1"/>
</dbReference>
<reference evidence="5 6" key="1">
    <citation type="submission" date="2020-08" db="EMBL/GenBank/DDBJ databases">
        <title>Genome sequence of Diaphorobacter ruginosibacter DSM 27467T.</title>
        <authorList>
            <person name="Hyun D.-W."/>
            <person name="Bae J.-W."/>
        </authorList>
    </citation>
    <scope>NUCLEOTIDE SEQUENCE [LARGE SCALE GENOMIC DNA]</scope>
    <source>
        <strain evidence="5 6">DSM 27467</strain>
    </source>
</reference>
<dbReference type="PANTHER" id="PTHR42796:SF4">
    <property type="entry name" value="FUMARYLACETOACETATE HYDROLASE DOMAIN-CONTAINING PROTEIN 2A"/>
    <property type="match status" value="1"/>
</dbReference>
<name>A0A7G9RT22_9BURK</name>
<keyword evidence="6" id="KW-1185">Reference proteome</keyword>